<accession>A0A1N6EC14</accession>
<keyword evidence="2" id="KW-1185">Reference proteome</keyword>
<sequence length="35" mass="4052">MKQAGEGFLFRLCYELILFPGIDLPVHLSIQKLFN</sequence>
<organism evidence="1 2">
    <name type="scientific">Algoriphagus halophilus</name>
    <dbReference type="NCBI Taxonomy" id="226505"/>
    <lineage>
        <taxon>Bacteria</taxon>
        <taxon>Pseudomonadati</taxon>
        <taxon>Bacteroidota</taxon>
        <taxon>Cytophagia</taxon>
        <taxon>Cytophagales</taxon>
        <taxon>Cyclobacteriaceae</taxon>
        <taxon>Algoriphagus</taxon>
    </lineage>
</organism>
<evidence type="ECO:0000313" key="2">
    <source>
        <dbReference type="Proteomes" id="UP000185221"/>
    </source>
</evidence>
<protein>
    <submittedName>
        <fullName evidence="1">Uncharacterized protein</fullName>
    </submittedName>
</protein>
<evidence type="ECO:0000313" key="1">
    <source>
        <dbReference type="EMBL" id="SIN80569.1"/>
    </source>
</evidence>
<dbReference type="AlphaFoldDB" id="A0A1N6EC14"/>
<proteinExistence type="predicted"/>
<gene>
    <name evidence="1" type="ORF">SAMN05444394_1960</name>
</gene>
<dbReference type="EMBL" id="FSRC01000001">
    <property type="protein sequence ID" value="SIN80569.1"/>
    <property type="molecule type" value="Genomic_DNA"/>
</dbReference>
<name>A0A1N6EC14_9BACT</name>
<reference evidence="2" key="1">
    <citation type="submission" date="2016-11" db="EMBL/GenBank/DDBJ databases">
        <authorList>
            <person name="Varghese N."/>
            <person name="Submissions S."/>
        </authorList>
    </citation>
    <scope>NUCLEOTIDE SEQUENCE [LARGE SCALE GENOMIC DNA]</scope>
    <source>
        <strain evidence="2">DSM 15292</strain>
    </source>
</reference>
<dbReference type="Proteomes" id="UP000185221">
    <property type="component" value="Unassembled WGS sequence"/>
</dbReference>